<gene>
    <name evidence="1" type="ORF">A3I51_02865</name>
</gene>
<sequence>MNNADRYLQKISKVISLTIDIAGYEATGKEKIREEMFKTYLENSYLNLAVRLKTGDRDQLLQIVKSDSDDKEKFKKINLFLEGRVDESRITEAITDEVENIMKKLIKAANTALNGETKDLYNKQVVSILTQ</sequence>
<dbReference type="AlphaFoldDB" id="A0A1F6B6V8"/>
<proteinExistence type="predicted"/>
<dbReference type="Proteomes" id="UP000179209">
    <property type="component" value="Unassembled WGS sequence"/>
</dbReference>
<organism evidence="1 2">
    <name type="scientific">Candidatus Gottesmanbacteria bacterium RIFCSPLOWO2_02_FULL_38_8</name>
    <dbReference type="NCBI Taxonomy" id="1798397"/>
    <lineage>
        <taxon>Bacteria</taxon>
        <taxon>Candidatus Gottesmaniibacteriota</taxon>
    </lineage>
</organism>
<evidence type="ECO:0000313" key="1">
    <source>
        <dbReference type="EMBL" id="OGG32267.1"/>
    </source>
</evidence>
<dbReference type="EMBL" id="MFKA01000020">
    <property type="protein sequence ID" value="OGG32267.1"/>
    <property type="molecule type" value="Genomic_DNA"/>
</dbReference>
<reference evidence="1 2" key="1">
    <citation type="journal article" date="2016" name="Nat. Commun.">
        <title>Thousands of microbial genomes shed light on interconnected biogeochemical processes in an aquifer system.</title>
        <authorList>
            <person name="Anantharaman K."/>
            <person name="Brown C.T."/>
            <person name="Hug L.A."/>
            <person name="Sharon I."/>
            <person name="Castelle C.J."/>
            <person name="Probst A.J."/>
            <person name="Thomas B.C."/>
            <person name="Singh A."/>
            <person name="Wilkins M.J."/>
            <person name="Karaoz U."/>
            <person name="Brodie E.L."/>
            <person name="Williams K.H."/>
            <person name="Hubbard S.S."/>
            <person name="Banfield J.F."/>
        </authorList>
    </citation>
    <scope>NUCLEOTIDE SEQUENCE [LARGE SCALE GENOMIC DNA]</scope>
</reference>
<protein>
    <submittedName>
        <fullName evidence="1">Uncharacterized protein</fullName>
    </submittedName>
</protein>
<comment type="caution">
    <text evidence="1">The sequence shown here is derived from an EMBL/GenBank/DDBJ whole genome shotgun (WGS) entry which is preliminary data.</text>
</comment>
<accession>A0A1F6B6V8</accession>
<name>A0A1F6B6V8_9BACT</name>
<evidence type="ECO:0000313" key="2">
    <source>
        <dbReference type="Proteomes" id="UP000179209"/>
    </source>
</evidence>